<dbReference type="NCBIfam" id="NF033550">
    <property type="entry name" value="transpos_ISL3"/>
    <property type="match status" value="1"/>
</dbReference>
<feature type="domain" description="Transposase IS204/IS1001/IS1096/IS1165 DDE" evidence="1">
    <location>
        <begin position="151"/>
        <end position="385"/>
    </location>
</feature>
<dbReference type="EMBL" id="LRRD01000149">
    <property type="protein sequence ID" value="KXW57048.1"/>
    <property type="molecule type" value="Genomic_DNA"/>
</dbReference>
<dbReference type="InterPro" id="IPR002560">
    <property type="entry name" value="Transposase_DDE"/>
</dbReference>
<evidence type="ECO:0000313" key="3">
    <source>
        <dbReference type="EMBL" id="KXW57048.1"/>
    </source>
</evidence>
<sequence>MALGLQSPWQVDDISFSADESNRKELHLYIGFVRGSRFPDETGTACPVHDKVGREWQHLNFFEHHCFLHCGVPRIKTTDGKVLTVDVPWSRPGSGFTLLFEAFAMALIEREMPVNRVAEILGVNPQRVWAVFNHWIAQARDADDPSSITRLGVDETSSRKGHKYVTLGVDLETARVIHACEGKGKETLKNIQQHLESKGAPKEQITQLSMDLSPAFIAGAAESFPAAAITFDRFHVVKLLNEAMDKVRRVERIEHEELKGHKYTFLRNRQNLSDKQEQSLSEMIELYPNLGKAYRLKVLFNDLWEMPNKAAATTFLTNWCNEVEEAKIPAFMAFSKMVRGHWSGIIHFVESRITNGILEGINSKVQLAKRRARGYRNTGNFINMIYFLCGKLKFSYPLYFT</sequence>
<gene>
    <name evidence="3" type="ORF">FEMY_24340</name>
</gene>
<dbReference type="PATRIC" id="fig|1789004.3.peg.2586"/>
<dbReference type="Proteomes" id="UP000075653">
    <property type="component" value="Unassembled WGS sequence"/>
</dbReference>
<dbReference type="Pfam" id="PF01610">
    <property type="entry name" value="DDE_Tnp_ISL3"/>
    <property type="match status" value="1"/>
</dbReference>
<reference evidence="3 4" key="1">
    <citation type="submission" date="2016-01" db="EMBL/GenBank/DDBJ databases">
        <title>Genome sequence of the acidophilic iron oxidising Ferrovum strain Z-31.</title>
        <authorList>
            <person name="Poehlein A."/>
            <person name="Ullrich S.R."/>
            <person name="Schloemann M."/>
            <person name="Muehling M."/>
            <person name="Daniel R."/>
        </authorList>
    </citation>
    <scope>NUCLEOTIDE SEQUENCE [LARGE SCALE GENOMIC DNA]</scope>
    <source>
        <strain evidence="3 4">Z-31</strain>
    </source>
</reference>
<dbReference type="RefSeq" id="WP_273122269.1">
    <property type="nucleotide sequence ID" value="NZ_CP053676.1"/>
</dbReference>
<evidence type="ECO:0000313" key="4">
    <source>
        <dbReference type="Proteomes" id="UP000075653"/>
    </source>
</evidence>
<evidence type="ECO:0000259" key="1">
    <source>
        <dbReference type="Pfam" id="PF01610"/>
    </source>
</evidence>
<feature type="domain" description="Transposase IS204/IS1001/IS1096/IS1165 helix-turn-helix" evidence="2">
    <location>
        <begin position="85"/>
        <end position="135"/>
    </location>
</feature>
<protein>
    <submittedName>
        <fullName evidence="3">Transposase</fullName>
    </submittedName>
</protein>
<evidence type="ECO:0000259" key="2">
    <source>
        <dbReference type="Pfam" id="PF13542"/>
    </source>
</evidence>
<dbReference type="InterPro" id="IPR047951">
    <property type="entry name" value="Transpos_ISL3"/>
</dbReference>
<dbReference type="PANTHER" id="PTHR33498">
    <property type="entry name" value="TRANSPOSASE FOR INSERTION SEQUENCE ELEMENT IS1557"/>
    <property type="match status" value="1"/>
</dbReference>
<proteinExistence type="predicted"/>
<dbReference type="PANTHER" id="PTHR33498:SF1">
    <property type="entry name" value="TRANSPOSASE FOR INSERTION SEQUENCE ELEMENT IS1557"/>
    <property type="match status" value="1"/>
</dbReference>
<organism evidence="3 4">
    <name type="scientific">Ferrovum myxofaciens</name>
    <dbReference type="NCBI Taxonomy" id="416213"/>
    <lineage>
        <taxon>Bacteria</taxon>
        <taxon>Pseudomonadati</taxon>
        <taxon>Pseudomonadota</taxon>
        <taxon>Betaproteobacteria</taxon>
        <taxon>Ferrovales</taxon>
        <taxon>Ferrovaceae</taxon>
        <taxon>Ferrovum</taxon>
    </lineage>
</organism>
<keyword evidence="4" id="KW-1185">Reference proteome</keyword>
<dbReference type="AlphaFoldDB" id="A0A149VV47"/>
<comment type="caution">
    <text evidence="3">The sequence shown here is derived from an EMBL/GenBank/DDBJ whole genome shotgun (WGS) entry which is preliminary data.</text>
</comment>
<accession>A0A149VV47</accession>
<name>A0A149VV47_9PROT</name>
<dbReference type="Pfam" id="PF13542">
    <property type="entry name" value="HTH_Tnp_ISL3"/>
    <property type="match status" value="1"/>
</dbReference>
<dbReference type="InterPro" id="IPR032877">
    <property type="entry name" value="Transposase_HTH"/>
</dbReference>
<dbReference type="GeneID" id="301709167"/>